<organism evidence="7 8">
    <name type="scientific">Ideonella alba</name>
    <dbReference type="NCBI Taxonomy" id="2824118"/>
    <lineage>
        <taxon>Bacteria</taxon>
        <taxon>Pseudomonadati</taxon>
        <taxon>Pseudomonadota</taxon>
        <taxon>Betaproteobacteria</taxon>
        <taxon>Burkholderiales</taxon>
        <taxon>Sphaerotilaceae</taxon>
        <taxon>Ideonella</taxon>
    </lineage>
</organism>
<feature type="chain" id="PRO_5038160406" description="Dipeptidyl-peptidase" evidence="6">
    <location>
        <begin position="25"/>
        <end position="685"/>
    </location>
</feature>
<dbReference type="SUPFAM" id="SSF50494">
    <property type="entry name" value="Trypsin-like serine proteases"/>
    <property type="match status" value="1"/>
</dbReference>
<dbReference type="EMBL" id="JAGQDD010000007">
    <property type="protein sequence ID" value="MBQ0931128.1"/>
    <property type="molecule type" value="Genomic_DNA"/>
</dbReference>
<dbReference type="GO" id="GO:0006508">
    <property type="term" value="P:proteolysis"/>
    <property type="evidence" value="ECO:0007669"/>
    <property type="project" value="UniProtKB-KW"/>
</dbReference>
<reference evidence="7 8" key="1">
    <citation type="submission" date="2021-04" db="EMBL/GenBank/DDBJ databases">
        <title>The genome sequence of Ideonella sp. 3Y2.</title>
        <authorList>
            <person name="Liu Y."/>
        </authorList>
    </citation>
    <scope>NUCLEOTIDE SEQUENCE [LARGE SCALE GENOMIC DNA]</scope>
    <source>
        <strain evidence="7 8">3Y2</strain>
    </source>
</reference>
<dbReference type="GO" id="GO:0043171">
    <property type="term" value="P:peptide catabolic process"/>
    <property type="evidence" value="ECO:0007669"/>
    <property type="project" value="UniProtKB-UniRule"/>
</dbReference>
<dbReference type="EC" id="3.4.14.-" evidence="6"/>
<evidence type="ECO:0000256" key="1">
    <source>
        <dbReference type="ARBA" id="ARBA00010491"/>
    </source>
</evidence>
<keyword evidence="5 6" id="KW-0378">Hydrolase</keyword>
<dbReference type="PANTHER" id="PTHR38469:SF1">
    <property type="entry name" value="PERIPLASMIC PEPTIDASE SUBFAMILY S1B"/>
    <property type="match status" value="1"/>
</dbReference>
<dbReference type="Proteomes" id="UP000676246">
    <property type="component" value="Unassembled WGS sequence"/>
</dbReference>
<dbReference type="InterPro" id="IPR009003">
    <property type="entry name" value="Peptidase_S1_PA"/>
</dbReference>
<protein>
    <recommendedName>
        <fullName evidence="6">Dipeptidyl-peptidase</fullName>
        <ecNumber evidence="6">3.4.14.-</ecNumber>
    </recommendedName>
</protein>
<comment type="caution">
    <text evidence="7">The sequence shown here is derived from an EMBL/GenBank/DDBJ whole genome shotgun (WGS) entry which is preliminary data.</text>
</comment>
<keyword evidence="8" id="KW-1185">Reference proteome</keyword>
<evidence type="ECO:0000256" key="3">
    <source>
        <dbReference type="ARBA" id="ARBA00022670"/>
    </source>
</evidence>
<keyword evidence="3 6" id="KW-0645">Protease</keyword>
<evidence type="ECO:0000313" key="8">
    <source>
        <dbReference type="Proteomes" id="UP000676246"/>
    </source>
</evidence>
<dbReference type="GO" id="GO:0008239">
    <property type="term" value="F:dipeptidyl-peptidase activity"/>
    <property type="evidence" value="ECO:0007669"/>
    <property type="project" value="UniProtKB-UniRule"/>
</dbReference>
<dbReference type="InterPro" id="IPR019500">
    <property type="entry name" value="Pep_S46"/>
</dbReference>
<dbReference type="RefSeq" id="WP_210854114.1">
    <property type="nucleotide sequence ID" value="NZ_JAGQDD010000007.1"/>
</dbReference>
<evidence type="ECO:0000256" key="6">
    <source>
        <dbReference type="RuleBase" id="RU366067"/>
    </source>
</evidence>
<proteinExistence type="inferred from homology"/>
<dbReference type="Pfam" id="PF10459">
    <property type="entry name" value="Peptidase_S46"/>
    <property type="match status" value="1"/>
</dbReference>
<evidence type="ECO:0000256" key="5">
    <source>
        <dbReference type="ARBA" id="ARBA00022801"/>
    </source>
</evidence>
<dbReference type="InterPro" id="IPR043504">
    <property type="entry name" value="Peptidase_S1_PA_chymotrypsin"/>
</dbReference>
<dbReference type="Gene3D" id="2.40.10.10">
    <property type="entry name" value="Trypsin-like serine proteases"/>
    <property type="match status" value="1"/>
</dbReference>
<evidence type="ECO:0000256" key="4">
    <source>
        <dbReference type="ARBA" id="ARBA00022729"/>
    </source>
</evidence>
<evidence type="ECO:0000256" key="2">
    <source>
        <dbReference type="ARBA" id="ARBA00022438"/>
    </source>
</evidence>
<keyword evidence="4 6" id="KW-0732">Signal</keyword>
<accession>A0A941BH13</accession>
<keyword evidence="2 6" id="KW-0031">Aminopeptidase</keyword>
<comment type="function">
    <text evidence="6">Catalyzes the removal of dipeptides from the N-terminus of oligopeptides.</text>
</comment>
<evidence type="ECO:0000313" key="7">
    <source>
        <dbReference type="EMBL" id="MBQ0931128.1"/>
    </source>
</evidence>
<name>A0A941BH13_9BURK</name>
<gene>
    <name evidence="7" type="ORF">KAK03_11585</name>
</gene>
<feature type="signal peptide" evidence="6">
    <location>
        <begin position="1"/>
        <end position="24"/>
    </location>
</feature>
<dbReference type="GO" id="GO:0070009">
    <property type="term" value="F:serine-type aminopeptidase activity"/>
    <property type="evidence" value="ECO:0007669"/>
    <property type="project" value="UniProtKB-UniRule"/>
</dbReference>
<sequence length="685" mass="74530">MTTPTIRQLVVSAAAALSVLPAGADEGMWTFEHAPLAAIAKRHGVQIDPQMLARLQAASVHVGASASFVSADGLMLTNHHVVEGCVARLSSATRNLAATGFVAARRQDELRCPGFTARVLLRTEDVSARIQAAAASAGDDAARNTARKAEIARIEKACTDDRQGQRCNVVSFYSGARYALYHYREWDDVRLAWAPESDAGFYGGDPDNFVYPRFALDAALMRVYERNGQPHRPAQHLRLAARMPREGELLFVSGHPGHTERLRTVAQLESARDVEMPIALATARAEIAALHAYAATSPEAARQAQSGIFGTENWFKSMDGEYQALKDAALLKAKRQDEQTLRDAYRQRGLAGDPWADIARANAVQDALTPQLWGLNFGYRTALARAVDLVAIAHERGLPEDQRLADFGDASLPDKERGLRAESPFYPALETVRLTTALERSLALLGAEHPYMRLVLQGRSPRQAAEALVAATRVGERAERERLLSGGAAAIAASTDPLIVLAREAWPMRRALRLRAENEVDTPIRRAAEAIDQARFALYGHDVPPDATNTLRLSFGPAKGYVSNGLTHPWKTTWGGWWDRADSFDQQEPFKLPARIDRARGKVPASTPLDFVLTADIIGGNSGSPVVNAKGELVGLIFDGNLEGLGGNYAYQDHTARAIAVHADAIMAALEKVYGAGHLAREMRQ</sequence>
<keyword evidence="6" id="KW-0720">Serine protease</keyword>
<comment type="similarity">
    <text evidence="1 6">Belongs to the peptidase S46 family.</text>
</comment>
<dbReference type="AlphaFoldDB" id="A0A941BH13"/>
<dbReference type="PANTHER" id="PTHR38469">
    <property type="entry name" value="PERIPLASMIC PEPTIDASE SUBFAMILY S1B"/>
    <property type="match status" value="1"/>
</dbReference>